<evidence type="ECO:0000256" key="2">
    <source>
        <dbReference type="ARBA" id="ARBA00011974"/>
    </source>
</evidence>
<dbReference type="EMBL" id="AEPE02000002">
    <property type="protein sequence ID" value="EFZ38109.1"/>
    <property type="molecule type" value="Genomic_DNA"/>
</dbReference>
<dbReference type="RefSeq" id="WP_004369181.1">
    <property type="nucleotide sequence ID" value="NZ_GL833119.1"/>
</dbReference>
<comment type="caution">
    <text evidence="7">The sequence shown here is derived from an EMBL/GenBank/DDBJ whole genome shotgun (WGS) entry which is preliminary data.</text>
</comment>
<evidence type="ECO:0000259" key="6">
    <source>
        <dbReference type="Pfam" id="PF01048"/>
    </source>
</evidence>
<gene>
    <name evidence="7" type="primary">mtnN</name>
    <name evidence="7" type="ORF">HMPREF0663_10478</name>
</gene>
<dbReference type="InterPro" id="IPR010049">
    <property type="entry name" value="MTA_SAH_Nsdase"/>
</dbReference>
<keyword evidence="3" id="KW-0028">Amino-acid biosynthesis</keyword>
<keyword evidence="7" id="KW-0326">Glycosidase</keyword>
<accession>E7RMX8</accession>
<dbReference type="GO" id="GO:0008930">
    <property type="term" value="F:methylthioadenosine nucleosidase activity"/>
    <property type="evidence" value="ECO:0007669"/>
    <property type="project" value="InterPro"/>
</dbReference>
<dbReference type="PANTHER" id="PTHR46832">
    <property type="entry name" value="5'-METHYLTHIOADENOSINE/S-ADENOSYLHOMOCYSTEINE NUCLEOSIDASE"/>
    <property type="match status" value="1"/>
</dbReference>
<comment type="pathway">
    <text evidence="1">Amino-acid biosynthesis; L-methionine biosynthesis via salvage pathway; S-methyl-5-thio-alpha-D-ribose 1-phosphate from S-methyl-5'-thioadenosine (hydrolase route): step 1/2.</text>
</comment>
<dbReference type="AlphaFoldDB" id="E7RMX8"/>
<protein>
    <recommendedName>
        <fullName evidence="2">adenosylhomocysteine nucleosidase</fullName>
        <ecNumber evidence="2">3.2.2.9</ecNumber>
    </recommendedName>
</protein>
<evidence type="ECO:0000256" key="4">
    <source>
        <dbReference type="ARBA" id="ARBA00022801"/>
    </source>
</evidence>
<dbReference type="GO" id="GO:0005829">
    <property type="term" value="C:cytosol"/>
    <property type="evidence" value="ECO:0007669"/>
    <property type="project" value="TreeGrafter"/>
</dbReference>
<dbReference type="NCBIfam" id="TIGR01704">
    <property type="entry name" value="MTA_SAH-Nsdase"/>
    <property type="match status" value="1"/>
</dbReference>
<name>E7RMX8_9BACT</name>
<dbReference type="UniPathway" id="UPA00904">
    <property type="reaction ID" value="UER00871"/>
</dbReference>
<dbReference type="Pfam" id="PF01048">
    <property type="entry name" value="PNP_UDP_1"/>
    <property type="match status" value="1"/>
</dbReference>
<dbReference type="InterPro" id="IPR000845">
    <property type="entry name" value="Nucleoside_phosphorylase_d"/>
</dbReference>
<keyword evidence="8" id="KW-1185">Reference proteome</keyword>
<feature type="domain" description="Nucleoside phosphorylase" evidence="6">
    <location>
        <begin position="2"/>
        <end position="225"/>
    </location>
</feature>
<evidence type="ECO:0000256" key="1">
    <source>
        <dbReference type="ARBA" id="ARBA00004945"/>
    </source>
</evidence>
<dbReference type="NCBIfam" id="NF004079">
    <property type="entry name" value="PRK05584.1"/>
    <property type="match status" value="1"/>
</dbReference>
<evidence type="ECO:0000313" key="8">
    <source>
        <dbReference type="Proteomes" id="UP000005580"/>
    </source>
</evidence>
<dbReference type="InterPro" id="IPR035994">
    <property type="entry name" value="Nucleoside_phosphorylase_sf"/>
</dbReference>
<dbReference type="EC" id="3.2.2.9" evidence="2"/>
<dbReference type="Proteomes" id="UP000005580">
    <property type="component" value="Unassembled WGS sequence"/>
</dbReference>
<proteinExistence type="predicted"/>
<dbReference type="eggNOG" id="COG0775">
    <property type="taxonomic scope" value="Bacteria"/>
</dbReference>
<evidence type="ECO:0000256" key="3">
    <source>
        <dbReference type="ARBA" id="ARBA00022605"/>
    </source>
</evidence>
<keyword evidence="4 7" id="KW-0378">Hydrolase</keyword>
<evidence type="ECO:0000256" key="5">
    <source>
        <dbReference type="ARBA" id="ARBA00023167"/>
    </source>
</evidence>
<dbReference type="Gene3D" id="3.40.50.1580">
    <property type="entry name" value="Nucleoside phosphorylase domain"/>
    <property type="match status" value="1"/>
</dbReference>
<evidence type="ECO:0000313" key="7">
    <source>
        <dbReference type="EMBL" id="EFZ38109.1"/>
    </source>
</evidence>
<dbReference type="GO" id="GO:0019509">
    <property type="term" value="P:L-methionine salvage from methylthioadenosine"/>
    <property type="evidence" value="ECO:0007669"/>
    <property type="project" value="UniProtKB-UniPathway"/>
</dbReference>
<dbReference type="PANTHER" id="PTHR46832:SF1">
    <property type="entry name" value="5'-METHYLTHIOADENOSINE_S-ADENOSYLHOMOCYSTEINE NUCLEOSIDASE"/>
    <property type="match status" value="1"/>
</dbReference>
<keyword evidence="5" id="KW-0486">Methionine biosynthesis</keyword>
<reference evidence="7" key="1">
    <citation type="submission" date="2011-01" db="EMBL/GenBank/DDBJ databases">
        <authorList>
            <person name="Muzny D."/>
            <person name="Qin X."/>
            <person name="Buhay C."/>
            <person name="Dugan-Rocha S."/>
            <person name="Ding Y."/>
            <person name="Chen G."/>
            <person name="Hawes A."/>
            <person name="Holder M."/>
            <person name="Jhangiani S."/>
            <person name="Johnson A."/>
            <person name="Khan Z."/>
            <person name="Li Z."/>
            <person name="Liu W."/>
            <person name="Liu X."/>
            <person name="Perez L."/>
            <person name="Shen H."/>
            <person name="Wang Q."/>
            <person name="Watt J."/>
            <person name="Xi L."/>
            <person name="Xin Y."/>
            <person name="Zhou J."/>
            <person name="Deng J."/>
            <person name="Jiang H."/>
            <person name="Liu Y."/>
            <person name="Qu J."/>
            <person name="Song X.-Z."/>
            <person name="Zhang L."/>
            <person name="Villasana D."/>
            <person name="Johnson A."/>
            <person name="Liu J."/>
            <person name="Liyanage D."/>
            <person name="Lorensuhewa L."/>
            <person name="Robinson T."/>
            <person name="Song A."/>
            <person name="Song B.-B."/>
            <person name="Dinh H."/>
            <person name="Thornton R."/>
            <person name="Coyle M."/>
            <person name="Francisco L."/>
            <person name="Jackson L."/>
            <person name="Javaid M."/>
            <person name="Korchina V."/>
            <person name="Kovar C."/>
            <person name="Mata R."/>
            <person name="Mathew T."/>
            <person name="Ngo R."/>
            <person name="Nguyen L."/>
            <person name="Nguyen N."/>
            <person name="Okwuonu G."/>
            <person name="Ongeri F."/>
            <person name="Pham C."/>
            <person name="Simmons D."/>
            <person name="Wilczek-Boney K."/>
            <person name="Hale W."/>
            <person name="Jakkamsetti A."/>
            <person name="Pham P."/>
            <person name="Ruth R."/>
            <person name="San Lucas F."/>
            <person name="Warren J."/>
            <person name="Zhang J."/>
            <person name="Zhao Z."/>
            <person name="Zhou C."/>
            <person name="Zhu D."/>
            <person name="Lee S."/>
            <person name="Bess C."/>
            <person name="Blankenburg K."/>
            <person name="Forbes L."/>
            <person name="Fu Q."/>
            <person name="Gubbala S."/>
            <person name="Hirani K."/>
            <person name="Jayaseelan J.C."/>
            <person name="Lara F."/>
            <person name="Munidasa M."/>
            <person name="Palculict T."/>
            <person name="Patil S."/>
            <person name="Pu L.-L."/>
            <person name="Saada N."/>
            <person name="Tang L."/>
            <person name="Weissenberger G."/>
            <person name="Zhu Y."/>
            <person name="Hemphill L."/>
            <person name="Shang Y."/>
            <person name="Youmans B."/>
            <person name="Ayvaz T."/>
            <person name="Ross M."/>
            <person name="Santibanez J."/>
            <person name="Aqrawi P."/>
            <person name="Gross S."/>
            <person name="Joshi V."/>
            <person name="Fowler G."/>
            <person name="Nazareth L."/>
            <person name="Reid J."/>
            <person name="Worley K."/>
            <person name="Petrosino J."/>
            <person name="Highlander S."/>
            <person name="Gibbs R."/>
        </authorList>
    </citation>
    <scope>NUCLEOTIDE SEQUENCE [LARGE SCALE GENOMIC DNA]</scope>
    <source>
        <strain evidence="7">ATCC 33269</strain>
    </source>
</reference>
<dbReference type="GO" id="GO:0008782">
    <property type="term" value="F:adenosylhomocysteine nucleosidase activity"/>
    <property type="evidence" value="ECO:0007669"/>
    <property type="project" value="UniProtKB-EC"/>
</dbReference>
<dbReference type="SUPFAM" id="SSF53167">
    <property type="entry name" value="Purine and uridine phosphorylases"/>
    <property type="match status" value="1"/>
</dbReference>
<dbReference type="CDD" id="cd09008">
    <property type="entry name" value="MTAN"/>
    <property type="match status" value="1"/>
</dbReference>
<organism evidence="7 8">
    <name type="scientific">Hoylesella oralis ATCC 33269</name>
    <dbReference type="NCBI Taxonomy" id="873533"/>
    <lineage>
        <taxon>Bacteria</taxon>
        <taxon>Pseudomonadati</taxon>
        <taxon>Bacteroidota</taxon>
        <taxon>Bacteroidia</taxon>
        <taxon>Bacteroidales</taxon>
        <taxon>Prevotellaceae</taxon>
        <taxon>Hoylesella</taxon>
    </lineage>
</organism>
<dbReference type="GO" id="GO:0009164">
    <property type="term" value="P:nucleoside catabolic process"/>
    <property type="evidence" value="ECO:0007669"/>
    <property type="project" value="InterPro"/>
</dbReference>
<dbReference type="STRING" id="28134.SAMN05444288_0390"/>
<dbReference type="GO" id="GO:0019284">
    <property type="term" value="P:L-methionine salvage from S-adenosylmethionine"/>
    <property type="evidence" value="ECO:0007669"/>
    <property type="project" value="TreeGrafter"/>
</dbReference>
<sequence>MKIGIIVAMDKEFAQLRSLLSDSRTEHRNHKDFVLGTIAQNRIIMQQCGIGKVNAAIGAVEMIDNYHPDLVVSSGVAGGASTALNVTEVVVGTEYAYHDAYCGSECEYGQVMGMPTKFRSPEQFTAIALDIRCTTPIHAGLIVSGEWFVDSREKMVQILDKFPEALAVDMESCSIAQTCHIYHTPFISFRIISDVPLKDNKAAQYYDFWERMAEGSFNVTKQFLERLAL</sequence>
<dbReference type="HOGENOM" id="CLU_031248_2_2_10"/>